<evidence type="ECO:0000313" key="1">
    <source>
        <dbReference type="EMBL" id="QDH86766.1"/>
    </source>
</evidence>
<name>A0A514CZI1_9VIRU</name>
<protein>
    <submittedName>
        <fullName evidence="1">Uncharacterized protein</fullName>
    </submittedName>
</protein>
<accession>A0A514CZI1</accession>
<gene>
    <name evidence="1" type="ORF">H3Rhizo37101_000003</name>
</gene>
<organism evidence="1">
    <name type="scientific">Leviviridae sp</name>
    <dbReference type="NCBI Taxonomy" id="2027243"/>
    <lineage>
        <taxon>Viruses</taxon>
        <taxon>Riboviria</taxon>
        <taxon>Orthornavirae</taxon>
        <taxon>Lenarviricota</taxon>
        <taxon>Leviviricetes</taxon>
        <taxon>Norzivirales</taxon>
        <taxon>Fiersviridae</taxon>
    </lineage>
</organism>
<dbReference type="EMBL" id="MN032917">
    <property type="protein sequence ID" value="QDH86766.1"/>
    <property type="molecule type" value="Genomic_RNA"/>
</dbReference>
<sequence length="156" mass="15619">MSFTLTSPVTGGAQTGFTSPTYTLATDTAPSNTGKQYAVSAIGGTQSGVDSSSSPSRPFTITLSRPPVLRQLPALNAATGLLPTVPNNSYKILVRKGATVLSGQTPRVAQCAIEVSVPAGADTADPANVRAMLSLAIGALNSISASIGDTAVTGVI</sequence>
<proteinExistence type="predicted"/>
<reference evidence="1" key="1">
    <citation type="submission" date="2019-05" db="EMBL/GenBank/DDBJ databases">
        <title>Metatranscriptomic reconstruction reveals RNA viruses with the potential to shape carbon cycling in soil.</title>
        <authorList>
            <person name="Starr E.P."/>
            <person name="Nuccio E."/>
            <person name="Pett-Ridge J."/>
            <person name="Banfield J.F."/>
            <person name="Firestone M.K."/>
        </authorList>
    </citation>
    <scope>NUCLEOTIDE SEQUENCE</scope>
    <source>
        <strain evidence="1">H3_Rhizo_37_scaffold_101</strain>
    </source>
</reference>